<dbReference type="EMBL" id="BONQ01000049">
    <property type="protein sequence ID" value="GIG45086.1"/>
    <property type="molecule type" value="Genomic_DNA"/>
</dbReference>
<comment type="caution">
    <text evidence="1">The sequence shown here is derived from an EMBL/GenBank/DDBJ whole genome shotgun (WGS) entry which is preliminary data.</text>
</comment>
<reference evidence="1" key="1">
    <citation type="submission" date="2021-01" db="EMBL/GenBank/DDBJ databases">
        <title>Whole genome shotgun sequence of Dactylosporangium siamense NBRC 106093.</title>
        <authorList>
            <person name="Komaki H."/>
            <person name="Tamura T."/>
        </authorList>
    </citation>
    <scope>NUCLEOTIDE SEQUENCE</scope>
    <source>
        <strain evidence="1">NBRC 106093</strain>
    </source>
</reference>
<name>A0A919UB10_9ACTN</name>
<organism evidence="1 2">
    <name type="scientific">Dactylosporangium siamense</name>
    <dbReference type="NCBI Taxonomy" id="685454"/>
    <lineage>
        <taxon>Bacteria</taxon>
        <taxon>Bacillati</taxon>
        <taxon>Actinomycetota</taxon>
        <taxon>Actinomycetes</taxon>
        <taxon>Micromonosporales</taxon>
        <taxon>Micromonosporaceae</taxon>
        <taxon>Dactylosporangium</taxon>
    </lineage>
</organism>
<protein>
    <submittedName>
        <fullName evidence="1">Uncharacterized protein</fullName>
    </submittedName>
</protein>
<dbReference type="Proteomes" id="UP000660611">
    <property type="component" value="Unassembled WGS sequence"/>
</dbReference>
<evidence type="ECO:0000313" key="2">
    <source>
        <dbReference type="Proteomes" id="UP000660611"/>
    </source>
</evidence>
<dbReference type="RefSeq" id="WP_203846891.1">
    <property type="nucleotide sequence ID" value="NZ_BAAAVW010000009.1"/>
</dbReference>
<accession>A0A919UB10</accession>
<dbReference type="AlphaFoldDB" id="A0A919UB10"/>
<evidence type="ECO:0000313" key="1">
    <source>
        <dbReference type="EMBL" id="GIG45086.1"/>
    </source>
</evidence>
<proteinExistence type="predicted"/>
<keyword evidence="2" id="KW-1185">Reference proteome</keyword>
<gene>
    <name evidence="1" type="ORF">Dsi01nite_031270</name>
</gene>
<sequence length="107" mass="11915">MDDREPYLRYQEDRTVLRAIGVDLDRQVGRVSVRLTRSLAESAVAAWDRDETDEVGEESREECELRGDAADLALIGLAISERGKWDGDQVVVDLDVAQVAAALRAAW</sequence>